<dbReference type="PROSITE" id="PS51352">
    <property type="entry name" value="THIOREDOXIN_2"/>
    <property type="match status" value="1"/>
</dbReference>
<dbReference type="OrthoDB" id="7629852at2"/>
<dbReference type="GO" id="GO:0015035">
    <property type="term" value="F:protein-disulfide reductase activity"/>
    <property type="evidence" value="ECO:0007669"/>
    <property type="project" value="TreeGrafter"/>
</dbReference>
<dbReference type="InterPro" id="IPR013766">
    <property type="entry name" value="Thioredoxin_domain"/>
</dbReference>
<dbReference type="Proteomes" id="UP000318927">
    <property type="component" value="Chromosome"/>
</dbReference>
<name>A0A5B8KA13_9MOLU</name>
<gene>
    <name evidence="3" type="ORF">FRW55_03210</name>
</gene>
<proteinExistence type="inferred from homology"/>
<dbReference type="GO" id="GO:0005829">
    <property type="term" value="C:cytosol"/>
    <property type="evidence" value="ECO:0007669"/>
    <property type="project" value="TreeGrafter"/>
</dbReference>
<dbReference type="RefSeq" id="WP_146367594.1">
    <property type="nucleotide sequence ID" value="NZ_CP041664.1"/>
</dbReference>
<dbReference type="CDD" id="cd02947">
    <property type="entry name" value="TRX_family"/>
    <property type="match status" value="1"/>
</dbReference>
<dbReference type="PANTHER" id="PTHR45663">
    <property type="entry name" value="GEO12009P1"/>
    <property type="match status" value="1"/>
</dbReference>
<evidence type="ECO:0000256" key="1">
    <source>
        <dbReference type="ARBA" id="ARBA00008987"/>
    </source>
</evidence>
<dbReference type="KEGG" id="mans:FRW55_03210"/>
<protein>
    <submittedName>
        <fullName evidence="3">Thioredoxin family protein</fullName>
    </submittedName>
</protein>
<dbReference type="SUPFAM" id="SSF52833">
    <property type="entry name" value="Thioredoxin-like"/>
    <property type="match status" value="1"/>
</dbReference>
<dbReference type="AlphaFoldDB" id="A0A5B8KA13"/>
<evidence type="ECO:0000256" key="2">
    <source>
        <dbReference type="ARBA" id="ARBA00023284"/>
    </source>
</evidence>
<reference evidence="3 4" key="1">
    <citation type="journal article" date="2019" name="Microbiol. Resour. Announc.">
        <title>Complete Genome Sequences of Three Mycoplasma anserisalpingitis (Mycoplasma sp. 1220) Strains.</title>
        <authorList>
            <person name="Grozner D."/>
            <person name="Forro B."/>
            <person name="Kovacs A.B."/>
            <person name="Marton S."/>
            <person name="Banyai K."/>
            <person name="Kreizinger Z."/>
            <person name="Sulyok K.M."/>
            <person name="Gyuranecz M."/>
        </authorList>
    </citation>
    <scope>NUCLEOTIDE SEQUENCE [LARGE SCALE GENOMIC DNA]</scope>
    <source>
        <strain evidence="3 4">ATCC:BAA-2147</strain>
    </source>
</reference>
<dbReference type="EMBL" id="CP042295">
    <property type="protein sequence ID" value="QDY87145.1"/>
    <property type="molecule type" value="Genomic_DNA"/>
</dbReference>
<evidence type="ECO:0000313" key="3">
    <source>
        <dbReference type="EMBL" id="QDY87145.1"/>
    </source>
</evidence>
<evidence type="ECO:0000313" key="4">
    <source>
        <dbReference type="Proteomes" id="UP000318927"/>
    </source>
</evidence>
<dbReference type="GO" id="GO:0045454">
    <property type="term" value="P:cell redox homeostasis"/>
    <property type="evidence" value="ECO:0007669"/>
    <property type="project" value="TreeGrafter"/>
</dbReference>
<comment type="similarity">
    <text evidence="1">Belongs to the thioredoxin family.</text>
</comment>
<accession>A0A5B8KA13</accession>
<sequence>MFKELMWNEAENKIASTKDIVFFVEFTTKWCNDCKVMKPIVDSLAEQYSEDANIQFIKIDAEDSELFRNYTNKLQILKVPTHMIFLNNEIINKGYEYWPKEILNSWIEKALSLIEKEKIDY</sequence>
<organism evidence="3 4">
    <name type="scientific">Mycoplasma anserisalpingitidis</name>
    <dbReference type="NCBI Taxonomy" id="519450"/>
    <lineage>
        <taxon>Bacteria</taxon>
        <taxon>Bacillati</taxon>
        <taxon>Mycoplasmatota</taxon>
        <taxon>Mollicutes</taxon>
        <taxon>Mycoplasmataceae</taxon>
        <taxon>Mycoplasma</taxon>
    </lineage>
</organism>
<dbReference type="Pfam" id="PF00085">
    <property type="entry name" value="Thioredoxin"/>
    <property type="match status" value="1"/>
</dbReference>
<dbReference type="InterPro" id="IPR036249">
    <property type="entry name" value="Thioredoxin-like_sf"/>
</dbReference>
<dbReference type="PANTHER" id="PTHR45663:SF11">
    <property type="entry name" value="GEO12009P1"/>
    <property type="match status" value="1"/>
</dbReference>
<dbReference type="Gene3D" id="3.40.30.10">
    <property type="entry name" value="Glutaredoxin"/>
    <property type="match status" value="1"/>
</dbReference>
<keyword evidence="4" id="KW-1185">Reference proteome</keyword>
<keyword evidence="2" id="KW-0676">Redox-active center</keyword>